<dbReference type="PANTHER" id="PTHR10695">
    <property type="entry name" value="DEPHOSPHO-COA KINASE-RELATED"/>
    <property type="match status" value="1"/>
</dbReference>
<keyword evidence="4 5" id="KW-0173">Coenzyme A biosynthesis</keyword>
<organism evidence="7 8">
    <name type="scientific">Parapedobacter luteus</name>
    <dbReference type="NCBI Taxonomy" id="623280"/>
    <lineage>
        <taxon>Bacteria</taxon>
        <taxon>Pseudomonadati</taxon>
        <taxon>Bacteroidota</taxon>
        <taxon>Sphingobacteriia</taxon>
        <taxon>Sphingobacteriales</taxon>
        <taxon>Sphingobacteriaceae</taxon>
        <taxon>Parapedobacter</taxon>
    </lineage>
</organism>
<feature type="binding site" evidence="5">
    <location>
        <begin position="23"/>
        <end position="28"/>
    </location>
    <ligand>
        <name>ATP</name>
        <dbReference type="ChEBI" id="CHEBI:30616"/>
    </ligand>
</feature>
<accession>A0A1T5EZ03</accession>
<evidence type="ECO:0000256" key="3">
    <source>
        <dbReference type="ARBA" id="ARBA00022840"/>
    </source>
</evidence>
<dbReference type="UniPathway" id="UPA00241">
    <property type="reaction ID" value="UER00356"/>
</dbReference>
<dbReference type="PANTHER" id="PTHR10695:SF46">
    <property type="entry name" value="BIFUNCTIONAL COENZYME A SYNTHASE-RELATED"/>
    <property type="match status" value="1"/>
</dbReference>
<dbReference type="STRING" id="623280.SAMN05660226_03654"/>
<keyword evidence="3 5" id="KW-0067">ATP-binding</keyword>
<keyword evidence="2 5" id="KW-0547">Nucleotide-binding</keyword>
<evidence type="ECO:0000256" key="5">
    <source>
        <dbReference type="HAMAP-Rule" id="MF_00376"/>
    </source>
</evidence>
<dbReference type="GO" id="GO:0004140">
    <property type="term" value="F:dephospho-CoA kinase activity"/>
    <property type="evidence" value="ECO:0007669"/>
    <property type="project" value="UniProtKB-UniRule"/>
</dbReference>
<comment type="subcellular location">
    <subcellularLocation>
        <location evidence="5">Cytoplasm</location>
    </subcellularLocation>
</comment>
<dbReference type="PROSITE" id="PS51219">
    <property type="entry name" value="DPCK"/>
    <property type="match status" value="1"/>
</dbReference>
<comment type="function">
    <text evidence="5">Catalyzes the phosphorylation of the 3'-hydroxyl group of dephosphocoenzyme A to form coenzyme A.</text>
</comment>
<evidence type="ECO:0000313" key="8">
    <source>
        <dbReference type="Proteomes" id="UP000190541"/>
    </source>
</evidence>
<dbReference type="HAMAP" id="MF_00376">
    <property type="entry name" value="Dephospho_CoA_kinase"/>
    <property type="match status" value="1"/>
</dbReference>
<dbReference type="Proteomes" id="UP000190541">
    <property type="component" value="Unassembled WGS sequence"/>
</dbReference>
<keyword evidence="5" id="KW-0963">Cytoplasm</keyword>
<evidence type="ECO:0000313" key="7">
    <source>
        <dbReference type="EMBL" id="SKB89111.1"/>
    </source>
</evidence>
<dbReference type="AlphaFoldDB" id="A0A1T5EZ03"/>
<dbReference type="GO" id="GO:0005524">
    <property type="term" value="F:ATP binding"/>
    <property type="evidence" value="ECO:0007669"/>
    <property type="project" value="UniProtKB-UniRule"/>
</dbReference>
<keyword evidence="8" id="KW-1185">Reference proteome</keyword>
<keyword evidence="5" id="KW-0808">Transferase</keyword>
<proteinExistence type="inferred from homology"/>
<evidence type="ECO:0000256" key="1">
    <source>
        <dbReference type="ARBA" id="ARBA00009018"/>
    </source>
</evidence>
<reference evidence="7 8" key="1">
    <citation type="submission" date="2017-02" db="EMBL/GenBank/DDBJ databases">
        <authorList>
            <person name="Peterson S.W."/>
        </authorList>
    </citation>
    <scope>NUCLEOTIDE SEQUENCE [LARGE SCALE GENOMIC DNA]</scope>
    <source>
        <strain evidence="7 8">DSM 22899</strain>
    </source>
</reference>
<evidence type="ECO:0000256" key="2">
    <source>
        <dbReference type="ARBA" id="ARBA00022741"/>
    </source>
</evidence>
<dbReference type="SUPFAM" id="SSF52540">
    <property type="entry name" value="P-loop containing nucleoside triphosphate hydrolases"/>
    <property type="match status" value="1"/>
</dbReference>
<comment type="pathway">
    <text evidence="5">Cofactor biosynthesis; coenzyme A biosynthesis; CoA from (R)-pantothenate: step 5/5.</text>
</comment>
<dbReference type="NCBIfam" id="TIGR00152">
    <property type="entry name" value="dephospho-CoA kinase"/>
    <property type="match status" value="1"/>
</dbReference>
<dbReference type="EC" id="2.7.1.24" evidence="5 6"/>
<dbReference type="InterPro" id="IPR027417">
    <property type="entry name" value="P-loop_NTPase"/>
</dbReference>
<comment type="similarity">
    <text evidence="1 5">Belongs to the CoaE family.</text>
</comment>
<gene>
    <name evidence="5" type="primary">coaE</name>
    <name evidence="7" type="ORF">SAMN05660226_03654</name>
</gene>
<evidence type="ECO:0000256" key="6">
    <source>
        <dbReference type="NCBIfam" id="TIGR00152"/>
    </source>
</evidence>
<dbReference type="InterPro" id="IPR001977">
    <property type="entry name" value="Depp_CoAkinase"/>
</dbReference>
<comment type="catalytic activity">
    <reaction evidence="5">
        <text>3'-dephospho-CoA + ATP = ADP + CoA + H(+)</text>
        <dbReference type="Rhea" id="RHEA:18245"/>
        <dbReference type="ChEBI" id="CHEBI:15378"/>
        <dbReference type="ChEBI" id="CHEBI:30616"/>
        <dbReference type="ChEBI" id="CHEBI:57287"/>
        <dbReference type="ChEBI" id="CHEBI:57328"/>
        <dbReference type="ChEBI" id="CHEBI:456216"/>
        <dbReference type="EC" id="2.7.1.24"/>
    </reaction>
</comment>
<protein>
    <recommendedName>
        <fullName evidence="5 6">Dephospho-CoA kinase</fullName>
        <ecNumber evidence="5 6">2.7.1.24</ecNumber>
    </recommendedName>
    <alternativeName>
        <fullName evidence="5">Dephosphocoenzyme A kinase</fullName>
    </alternativeName>
</protein>
<evidence type="ECO:0000256" key="4">
    <source>
        <dbReference type="ARBA" id="ARBA00022993"/>
    </source>
</evidence>
<dbReference type="EMBL" id="FUYS01000012">
    <property type="protein sequence ID" value="SKB89111.1"/>
    <property type="molecule type" value="Genomic_DNA"/>
</dbReference>
<dbReference type="GO" id="GO:0005737">
    <property type="term" value="C:cytoplasm"/>
    <property type="evidence" value="ECO:0007669"/>
    <property type="project" value="UniProtKB-SubCell"/>
</dbReference>
<dbReference type="Pfam" id="PF01121">
    <property type="entry name" value="CoaE"/>
    <property type="match status" value="1"/>
</dbReference>
<dbReference type="CDD" id="cd02022">
    <property type="entry name" value="DPCK"/>
    <property type="match status" value="1"/>
</dbReference>
<dbReference type="Gene3D" id="3.40.50.300">
    <property type="entry name" value="P-loop containing nucleotide triphosphate hydrolases"/>
    <property type="match status" value="1"/>
</dbReference>
<sequence>MSIFLSGNKVMESLKVGITGGIGSGKSTICRIFEVLGIPVFDADREAKRLMTTDSGLVRAIQAEFGGEAYHDDGSLNRMYMAAQVFNNEDKLKRLNALVHPVVIQAGEEWAARQDASYTIKEAALLFESGSFKLNRYNILVEAPEAVRIERVVKRDNVTVEQVKSRIARQWPDEEKTKLADYVIVNDGIQAVIPQVLKLDQFFRSQRL</sequence>
<name>A0A1T5EZ03_9SPHI</name>
<keyword evidence="5 7" id="KW-0418">Kinase</keyword>
<dbReference type="GO" id="GO:0015937">
    <property type="term" value="P:coenzyme A biosynthetic process"/>
    <property type="evidence" value="ECO:0007669"/>
    <property type="project" value="UniProtKB-UniRule"/>
</dbReference>